<dbReference type="PROSITE" id="PS50011">
    <property type="entry name" value="PROTEIN_KINASE_DOM"/>
    <property type="match status" value="1"/>
</dbReference>
<dbReference type="InterPro" id="IPR001245">
    <property type="entry name" value="Ser-Thr/Tyr_kinase_cat_dom"/>
</dbReference>
<evidence type="ECO:0000313" key="6">
    <source>
        <dbReference type="Proteomes" id="UP000604825"/>
    </source>
</evidence>
<evidence type="ECO:0000256" key="3">
    <source>
        <dbReference type="SAM" id="Phobius"/>
    </source>
</evidence>
<dbReference type="Proteomes" id="UP000604825">
    <property type="component" value="Unassembled WGS sequence"/>
</dbReference>
<dbReference type="PANTHER" id="PTHR27005:SF327">
    <property type="entry name" value="PROTEIN KINASE DOMAIN-CONTAINING PROTEIN"/>
    <property type="match status" value="1"/>
</dbReference>
<evidence type="ECO:0000313" key="5">
    <source>
        <dbReference type="EMBL" id="CAD6250362.1"/>
    </source>
</evidence>
<sequence length="444" mass="49726">MEYVIILLEDIIAQLALMAVFEPTERNYVTTAKQHSLILGVTIGIGCGLGSIIFVLCAILIARKWKQGMQKRIRRAYFKKNQGLLLEQLVYDESTTNKTKIFSLEELESATNYFDATRVLGRGGHGTVYKAIKGSKIVEQTEIDQFINEVAILSQIIHRNVVKFFGCCLETEVPLLVYEFISSGTLYNLLHTNDDGKCLLSWDDRTRIAVESSGALAYLHSAAAIPIFHRDESSNILLDATFTIKVSDFGASRSVSIDETHVLTIVQSTFGYLDLEYYNTGLLTKKSDVYSFGVIIVELLTRKKPVFNNDSGVKESLARYFIEALQEGALMEIIDQQIVEEADQAEIDDITLLAQACLRTKGVERPTMKEGEMKLQLLRTGRLRKTYQSTGNNGEPEHLLCQSHARNSHAQLDLGNATRLPCDQETSRGYSLEKEFASSISLPR</sequence>
<dbReference type="PANTHER" id="PTHR27005">
    <property type="entry name" value="WALL-ASSOCIATED RECEPTOR KINASE-LIKE 21"/>
    <property type="match status" value="1"/>
</dbReference>
<dbReference type="InterPro" id="IPR011009">
    <property type="entry name" value="Kinase-like_dom_sf"/>
</dbReference>
<dbReference type="SUPFAM" id="SSF56112">
    <property type="entry name" value="Protein kinase-like (PK-like)"/>
    <property type="match status" value="1"/>
</dbReference>
<proteinExistence type="predicted"/>
<evidence type="ECO:0000256" key="1">
    <source>
        <dbReference type="ARBA" id="ARBA00022741"/>
    </source>
</evidence>
<organism evidence="5 6">
    <name type="scientific">Miscanthus lutarioriparius</name>
    <dbReference type="NCBI Taxonomy" id="422564"/>
    <lineage>
        <taxon>Eukaryota</taxon>
        <taxon>Viridiplantae</taxon>
        <taxon>Streptophyta</taxon>
        <taxon>Embryophyta</taxon>
        <taxon>Tracheophyta</taxon>
        <taxon>Spermatophyta</taxon>
        <taxon>Magnoliopsida</taxon>
        <taxon>Liliopsida</taxon>
        <taxon>Poales</taxon>
        <taxon>Poaceae</taxon>
        <taxon>PACMAD clade</taxon>
        <taxon>Panicoideae</taxon>
        <taxon>Andropogonodae</taxon>
        <taxon>Andropogoneae</taxon>
        <taxon>Saccharinae</taxon>
        <taxon>Miscanthus</taxon>
    </lineage>
</organism>
<keyword evidence="3" id="KW-1133">Transmembrane helix</keyword>
<dbReference type="Pfam" id="PF07714">
    <property type="entry name" value="PK_Tyr_Ser-Thr"/>
    <property type="match status" value="1"/>
</dbReference>
<dbReference type="InterPro" id="IPR000719">
    <property type="entry name" value="Prot_kinase_dom"/>
</dbReference>
<keyword evidence="3" id="KW-0472">Membrane</keyword>
<keyword evidence="1" id="KW-0547">Nucleotide-binding</keyword>
<keyword evidence="2" id="KW-0067">ATP-binding</keyword>
<dbReference type="GO" id="GO:0005886">
    <property type="term" value="C:plasma membrane"/>
    <property type="evidence" value="ECO:0007669"/>
    <property type="project" value="TreeGrafter"/>
</dbReference>
<evidence type="ECO:0000256" key="2">
    <source>
        <dbReference type="ARBA" id="ARBA00022840"/>
    </source>
</evidence>
<dbReference type="EMBL" id="CAJGYO010000008">
    <property type="protein sequence ID" value="CAD6250362.1"/>
    <property type="molecule type" value="Genomic_DNA"/>
</dbReference>
<gene>
    <name evidence="5" type="ORF">NCGR_LOCUS34155</name>
</gene>
<dbReference type="GO" id="GO:0004674">
    <property type="term" value="F:protein serine/threonine kinase activity"/>
    <property type="evidence" value="ECO:0007669"/>
    <property type="project" value="TreeGrafter"/>
</dbReference>
<dbReference type="AlphaFoldDB" id="A0A811PZL3"/>
<dbReference type="OrthoDB" id="651308at2759"/>
<accession>A0A811PZL3</accession>
<dbReference type="Gene3D" id="1.10.510.10">
    <property type="entry name" value="Transferase(Phosphotransferase) domain 1"/>
    <property type="match status" value="1"/>
</dbReference>
<keyword evidence="3" id="KW-0812">Transmembrane</keyword>
<dbReference type="FunFam" id="1.10.510.10:FF:000084">
    <property type="entry name" value="Wall-associated receptor kinase 2"/>
    <property type="match status" value="1"/>
</dbReference>
<dbReference type="InterPro" id="IPR045274">
    <property type="entry name" value="WAK-like"/>
</dbReference>
<feature type="transmembrane region" description="Helical" evidence="3">
    <location>
        <begin position="37"/>
        <end position="62"/>
    </location>
</feature>
<feature type="domain" description="Protein kinase" evidence="4">
    <location>
        <begin position="114"/>
        <end position="378"/>
    </location>
</feature>
<reference evidence="5" key="1">
    <citation type="submission" date="2020-10" db="EMBL/GenBank/DDBJ databases">
        <authorList>
            <person name="Han B."/>
            <person name="Lu T."/>
            <person name="Zhao Q."/>
            <person name="Huang X."/>
            <person name="Zhao Y."/>
        </authorList>
    </citation>
    <scope>NUCLEOTIDE SEQUENCE</scope>
</reference>
<protein>
    <recommendedName>
        <fullName evidence="4">Protein kinase domain-containing protein</fullName>
    </recommendedName>
</protein>
<dbReference type="Gene3D" id="3.30.200.20">
    <property type="entry name" value="Phosphorylase Kinase, domain 1"/>
    <property type="match status" value="1"/>
</dbReference>
<evidence type="ECO:0000259" key="4">
    <source>
        <dbReference type="PROSITE" id="PS50011"/>
    </source>
</evidence>
<dbReference type="GO" id="GO:0007166">
    <property type="term" value="P:cell surface receptor signaling pathway"/>
    <property type="evidence" value="ECO:0007669"/>
    <property type="project" value="InterPro"/>
</dbReference>
<keyword evidence="6" id="KW-1185">Reference proteome</keyword>
<name>A0A811PZL3_9POAL</name>
<comment type="caution">
    <text evidence="5">The sequence shown here is derived from an EMBL/GenBank/DDBJ whole genome shotgun (WGS) entry which is preliminary data.</text>
</comment>
<dbReference type="GO" id="GO:0005524">
    <property type="term" value="F:ATP binding"/>
    <property type="evidence" value="ECO:0007669"/>
    <property type="project" value="UniProtKB-KW"/>
</dbReference>